<evidence type="ECO:0000256" key="10">
    <source>
        <dbReference type="ARBA" id="ARBA00051096"/>
    </source>
</evidence>
<feature type="domain" description="Beta-ketoacyl-[acyl-carrier-protein] synthase III N-terminal" evidence="16">
    <location>
        <begin position="105"/>
        <end position="169"/>
    </location>
</feature>
<comment type="subunit">
    <text evidence="14">Homodimer.</text>
</comment>
<dbReference type="UniPathway" id="UPA00094"/>
<dbReference type="NCBIfam" id="TIGR00747">
    <property type="entry name" value="fabH"/>
    <property type="match status" value="1"/>
</dbReference>
<comment type="domain">
    <text evidence="14">The last Arg residue of the ACP-binding site is essential for the weak association between ACP/AcpP and FabH.</text>
</comment>
<dbReference type="HAMAP" id="MF_01815">
    <property type="entry name" value="FabH"/>
    <property type="match status" value="1"/>
</dbReference>
<sequence length="320" mass="34937">MIGRICGTGSYVPAHFLDNNDLAKIVDTNDEWIRERTGVVRRHIIEDETMVSMAVTASKRALENSGVAPEELDLILVSTFTSEVLLPCAACEVQREIGAVNATGFDLNAACTGFVFAYNTAQAYIASGMYRTVLVIGSESLSNMVNWEDRGTCILFGDGAGAVVLKAGEGTPYQPVTYSDGGKGSALTCMSRHRKGWISGAEDLDSYMKMDGQAVFKFAVKQVPEVILEVLEKVDIPLEDIDYFILHQANKRIIEAVAKRLKQNIDKFPMNLDEYGNTSSASIPILLDEMNREGLFQRGQKLVLAGFGAGLSWGAACLEW</sequence>
<accession>A0A315ZVZ4</accession>
<comment type="catalytic activity">
    <reaction evidence="13">
        <text>3-methylbutanoyl-CoA + malonyl-[ACP] + H(+) = 5-methyl-3-oxohexanoyl-[ACP] + CO2 + CoA</text>
        <dbReference type="Rhea" id="RHEA:42272"/>
        <dbReference type="Rhea" id="RHEA-COMP:9623"/>
        <dbReference type="Rhea" id="RHEA-COMP:9941"/>
        <dbReference type="ChEBI" id="CHEBI:15378"/>
        <dbReference type="ChEBI" id="CHEBI:16526"/>
        <dbReference type="ChEBI" id="CHEBI:57287"/>
        <dbReference type="ChEBI" id="CHEBI:57345"/>
        <dbReference type="ChEBI" id="CHEBI:78449"/>
        <dbReference type="ChEBI" id="CHEBI:78822"/>
        <dbReference type="EC" id="2.3.1.300"/>
    </reaction>
    <physiologicalReaction direction="left-to-right" evidence="13">
        <dbReference type="Rhea" id="RHEA:42273"/>
    </physiologicalReaction>
</comment>
<dbReference type="EC" id="2.3.1.180" evidence="14"/>
<dbReference type="Pfam" id="PF08545">
    <property type="entry name" value="ACP_syn_III"/>
    <property type="match status" value="1"/>
</dbReference>
<evidence type="ECO:0000256" key="2">
    <source>
        <dbReference type="ARBA" id="ARBA00008642"/>
    </source>
</evidence>
<comment type="catalytic activity">
    <reaction evidence="11">
        <text>(2S)-2-methylbutanoyl-CoA + malonyl-[ACP] + H(+) = (4S)-4-methyl-3-oxohexanoyl-[ACP] + CO2 + CoA</text>
        <dbReference type="Rhea" id="RHEA:42276"/>
        <dbReference type="Rhea" id="RHEA-COMP:9623"/>
        <dbReference type="Rhea" id="RHEA-COMP:17148"/>
        <dbReference type="ChEBI" id="CHEBI:15378"/>
        <dbReference type="ChEBI" id="CHEBI:16526"/>
        <dbReference type="ChEBI" id="CHEBI:57287"/>
        <dbReference type="ChEBI" id="CHEBI:78449"/>
        <dbReference type="ChEBI" id="CHEBI:88166"/>
        <dbReference type="ChEBI" id="CHEBI:167462"/>
        <dbReference type="EC" id="2.3.1.300"/>
    </reaction>
    <physiologicalReaction direction="left-to-right" evidence="11">
        <dbReference type="Rhea" id="RHEA:42277"/>
    </physiologicalReaction>
</comment>
<evidence type="ECO:0000256" key="1">
    <source>
        <dbReference type="ARBA" id="ARBA00005194"/>
    </source>
</evidence>
<evidence type="ECO:0000256" key="13">
    <source>
        <dbReference type="ARBA" id="ARBA00052985"/>
    </source>
</evidence>
<organism evidence="17 18">
    <name type="scientific">Faecalicatena contorta</name>
    <dbReference type="NCBI Taxonomy" id="39482"/>
    <lineage>
        <taxon>Bacteria</taxon>
        <taxon>Bacillati</taxon>
        <taxon>Bacillota</taxon>
        <taxon>Clostridia</taxon>
        <taxon>Lachnospirales</taxon>
        <taxon>Lachnospiraceae</taxon>
        <taxon>Faecalicatena</taxon>
    </lineage>
</organism>
<keyword evidence="18" id="KW-1185">Reference proteome</keyword>
<evidence type="ECO:0000256" key="6">
    <source>
        <dbReference type="ARBA" id="ARBA00023098"/>
    </source>
</evidence>
<evidence type="ECO:0000256" key="14">
    <source>
        <dbReference type="HAMAP-Rule" id="MF_01815"/>
    </source>
</evidence>
<feature type="active site" evidence="14">
    <location>
        <position position="277"/>
    </location>
</feature>
<comment type="pathway">
    <text evidence="1 14">Lipid metabolism; fatty acid biosynthesis.</text>
</comment>
<evidence type="ECO:0000256" key="5">
    <source>
        <dbReference type="ARBA" id="ARBA00022832"/>
    </source>
</evidence>
<comment type="catalytic activity">
    <reaction evidence="12">
        <text>2-methylpropanoyl-CoA + malonyl-[ACP] + H(+) = 4-methyl-3-oxopentanoyl-[ACP] + CO2 + CoA</text>
        <dbReference type="Rhea" id="RHEA:42268"/>
        <dbReference type="Rhea" id="RHEA-COMP:9623"/>
        <dbReference type="Rhea" id="RHEA-COMP:9940"/>
        <dbReference type="ChEBI" id="CHEBI:15378"/>
        <dbReference type="ChEBI" id="CHEBI:16526"/>
        <dbReference type="ChEBI" id="CHEBI:57287"/>
        <dbReference type="ChEBI" id="CHEBI:57338"/>
        <dbReference type="ChEBI" id="CHEBI:78449"/>
        <dbReference type="ChEBI" id="CHEBI:78820"/>
        <dbReference type="EC" id="2.3.1.300"/>
    </reaction>
    <physiologicalReaction direction="left-to-right" evidence="12">
        <dbReference type="Rhea" id="RHEA:42269"/>
    </physiologicalReaction>
</comment>
<dbReference type="GO" id="GO:0006633">
    <property type="term" value="P:fatty acid biosynthetic process"/>
    <property type="evidence" value="ECO:0007669"/>
    <property type="project" value="UniProtKB-UniRule"/>
</dbReference>
<dbReference type="InterPro" id="IPR013751">
    <property type="entry name" value="ACP_syn_III_N"/>
</dbReference>
<dbReference type="GO" id="GO:0033818">
    <property type="term" value="F:beta-ketoacyl-acyl-carrier-protein synthase III activity"/>
    <property type="evidence" value="ECO:0007669"/>
    <property type="project" value="UniProtKB-UniRule"/>
</dbReference>
<protein>
    <recommendedName>
        <fullName evidence="14">Beta-ketoacyl-[acyl-carrier-protein] synthase III</fullName>
        <shortName evidence="14">Beta-ketoacyl-ACP synthase III</shortName>
        <shortName evidence="14">KAS III</shortName>
        <ecNumber evidence="14">2.3.1.180</ecNumber>
    </recommendedName>
    <alternativeName>
        <fullName evidence="14">3-oxoacyl-[acyl-carrier-protein] synthase 3</fullName>
    </alternativeName>
    <alternativeName>
        <fullName evidence="14">3-oxoacyl-[acyl-carrier-protein] synthase III</fullName>
    </alternativeName>
</protein>
<dbReference type="Pfam" id="PF08541">
    <property type="entry name" value="ACP_syn_III_C"/>
    <property type="match status" value="1"/>
</dbReference>
<evidence type="ECO:0000313" key="17">
    <source>
        <dbReference type="EMBL" id="SUQ14616.1"/>
    </source>
</evidence>
<keyword evidence="3 14" id="KW-0444">Lipid biosynthesis</keyword>
<evidence type="ECO:0000256" key="11">
    <source>
        <dbReference type="ARBA" id="ARBA00052407"/>
    </source>
</evidence>
<dbReference type="RefSeq" id="WP_109711672.1">
    <property type="nucleotide sequence ID" value="NZ_QGDS01000007.1"/>
</dbReference>
<evidence type="ECO:0000256" key="4">
    <source>
        <dbReference type="ARBA" id="ARBA00022679"/>
    </source>
</evidence>
<feature type="domain" description="Beta-ketoacyl-[acyl-carrier-protein] synthase III C-terminal" evidence="15">
    <location>
        <begin position="231"/>
        <end position="320"/>
    </location>
</feature>
<proteinExistence type="inferred from homology"/>
<comment type="catalytic activity">
    <reaction evidence="10">
        <text>malonyl-[ACP] + acetyl-CoA + H(+) = 3-oxobutanoyl-[ACP] + CO2 + CoA</text>
        <dbReference type="Rhea" id="RHEA:12080"/>
        <dbReference type="Rhea" id="RHEA-COMP:9623"/>
        <dbReference type="Rhea" id="RHEA-COMP:9625"/>
        <dbReference type="ChEBI" id="CHEBI:15378"/>
        <dbReference type="ChEBI" id="CHEBI:16526"/>
        <dbReference type="ChEBI" id="CHEBI:57287"/>
        <dbReference type="ChEBI" id="CHEBI:57288"/>
        <dbReference type="ChEBI" id="CHEBI:78449"/>
        <dbReference type="ChEBI" id="CHEBI:78450"/>
        <dbReference type="EC" id="2.3.1.180"/>
    </reaction>
    <physiologicalReaction direction="left-to-right" evidence="10">
        <dbReference type="Rhea" id="RHEA:12081"/>
    </physiologicalReaction>
</comment>
<feature type="active site" evidence="14">
    <location>
        <position position="247"/>
    </location>
</feature>
<dbReference type="PANTHER" id="PTHR43091:SF1">
    <property type="entry name" value="BETA-KETOACYL-[ACYL-CARRIER-PROTEIN] SYNTHASE III, CHLOROPLASTIC"/>
    <property type="match status" value="1"/>
</dbReference>
<dbReference type="CDD" id="cd00830">
    <property type="entry name" value="KAS_III"/>
    <property type="match status" value="1"/>
</dbReference>
<keyword evidence="5 14" id="KW-0276">Fatty acid metabolism</keyword>
<name>A0A315ZVZ4_9FIRM</name>
<dbReference type="Gene3D" id="3.40.47.10">
    <property type="match status" value="1"/>
</dbReference>
<comment type="similarity">
    <text evidence="2 14">Belongs to the thiolase-like superfamily. FabH family.</text>
</comment>
<evidence type="ECO:0000256" key="8">
    <source>
        <dbReference type="ARBA" id="ARBA00023268"/>
    </source>
</evidence>
<keyword evidence="8 14" id="KW-0511">Multifunctional enzyme</keyword>
<keyword evidence="14" id="KW-0963">Cytoplasm</keyword>
<evidence type="ECO:0000256" key="7">
    <source>
        <dbReference type="ARBA" id="ARBA00023160"/>
    </source>
</evidence>
<reference evidence="18" key="1">
    <citation type="submission" date="2017-07" db="EMBL/GenBank/DDBJ databases">
        <authorList>
            <person name="Varghese N."/>
            <person name="Submissions S."/>
        </authorList>
    </citation>
    <scope>NUCLEOTIDE SEQUENCE [LARGE SCALE GENOMIC DNA]</scope>
    <source>
        <strain evidence="18">NLAE-zl-C134</strain>
    </source>
</reference>
<dbReference type="PANTHER" id="PTHR43091">
    <property type="entry name" value="3-OXOACYL-[ACYL-CARRIER-PROTEIN] SYNTHASE"/>
    <property type="match status" value="1"/>
</dbReference>
<feature type="active site" evidence="14">
    <location>
        <position position="111"/>
    </location>
</feature>
<comment type="subcellular location">
    <subcellularLocation>
        <location evidence="14">Cytoplasm</location>
    </subcellularLocation>
</comment>
<dbReference type="NCBIfam" id="NF006829">
    <property type="entry name" value="PRK09352.1"/>
    <property type="match status" value="1"/>
</dbReference>
<comment type="function">
    <text evidence="14">Catalyzes the condensation reaction of fatty acid synthesis by the addition to an acyl acceptor of two carbons from malonyl-ACP. Catalyzes the first condensation reaction which initiates fatty acid synthesis and may therefore play a role in governing the total rate of fatty acid production. Possesses both acetoacetyl-ACP synthase and acetyl transacylase activities. Its substrate specificity determines the biosynthesis of branched-chain and/or straight-chain of fatty acids.</text>
</comment>
<dbReference type="OrthoDB" id="9815506at2"/>
<dbReference type="GO" id="GO:0005737">
    <property type="term" value="C:cytoplasm"/>
    <property type="evidence" value="ECO:0007669"/>
    <property type="project" value="UniProtKB-SubCell"/>
</dbReference>
<evidence type="ECO:0000256" key="9">
    <source>
        <dbReference type="ARBA" id="ARBA00023315"/>
    </source>
</evidence>
<dbReference type="InterPro" id="IPR013747">
    <property type="entry name" value="ACP_syn_III_C"/>
</dbReference>
<evidence type="ECO:0000259" key="16">
    <source>
        <dbReference type="Pfam" id="PF08545"/>
    </source>
</evidence>
<dbReference type="EMBL" id="UHJJ01000007">
    <property type="protein sequence ID" value="SUQ14616.1"/>
    <property type="molecule type" value="Genomic_DNA"/>
</dbReference>
<evidence type="ECO:0000256" key="3">
    <source>
        <dbReference type="ARBA" id="ARBA00022516"/>
    </source>
</evidence>
<evidence type="ECO:0000313" key="18">
    <source>
        <dbReference type="Proteomes" id="UP000254051"/>
    </source>
</evidence>
<keyword evidence="4 14" id="KW-0808">Transferase</keyword>
<keyword evidence="9 14" id="KW-0012">Acyltransferase</keyword>
<dbReference type="GO" id="GO:0004315">
    <property type="term" value="F:3-oxoacyl-[acyl-carrier-protein] synthase activity"/>
    <property type="evidence" value="ECO:0007669"/>
    <property type="project" value="InterPro"/>
</dbReference>
<keyword evidence="6 14" id="KW-0443">Lipid metabolism</keyword>
<evidence type="ECO:0000256" key="12">
    <source>
        <dbReference type="ARBA" id="ARBA00052467"/>
    </source>
</evidence>
<dbReference type="SUPFAM" id="SSF53901">
    <property type="entry name" value="Thiolase-like"/>
    <property type="match status" value="1"/>
</dbReference>
<evidence type="ECO:0000259" key="15">
    <source>
        <dbReference type="Pfam" id="PF08541"/>
    </source>
</evidence>
<dbReference type="FunFam" id="3.40.47.10:FF:000004">
    <property type="entry name" value="3-oxoacyl-[acyl-carrier-protein] synthase 3"/>
    <property type="match status" value="1"/>
</dbReference>
<feature type="region of interest" description="ACP-binding" evidence="14">
    <location>
        <begin position="248"/>
        <end position="252"/>
    </location>
</feature>
<dbReference type="Proteomes" id="UP000254051">
    <property type="component" value="Unassembled WGS sequence"/>
</dbReference>
<dbReference type="AlphaFoldDB" id="A0A315ZVZ4"/>
<keyword evidence="7 14" id="KW-0275">Fatty acid biosynthesis</keyword>
<dbReference type="InterPro" id="IPR016039">
    <property type="entry name" value="Thiolase-like"/>
</dbReference>
<gene>
    <name evidence="14" type="primary">fabH</name>
    <name evidence="17" type="ORF">SAMN05216529_10770</name>
</gene>
<dbReference type="InterPro" id="IPR004655">
    <property type="entry name" value="FabH"/>
</dbReference>